<dbReference type="GO" id="GO:0003676">
    <property type="term" value="F:nucleic acid binding"/>
    <property type="evidence" value="ECO:0007669"/>
    <property type="project" value="InterPro"/>
</dbReference>
<evidence type="ECO:0000256" key="4">
    <source>
        <dbReference type="ARBA" id="ARBA00022801"/>
    </source>
</evidence>
<evidence type="ECO:0000259" key="6">
    <source>
        <dbReference type="Pfam" id="PF01368"/>
    </source>
</evidence>
<keyword evidence="5 9" id="KW-0269">Exonuclease</keyword>
<dbReference type="OrthoDB" id="9809852at2"/>
<evidence type="ECO:0000256" key="5">
    <source>
        <dbReference type="ARBA" id="ARBA00022839"/>
    </source>
</evidence>
<organism evidence="9 10">
    <name type="scientific">Rubrobacter xylanophilus</name>
    <dbReference type="NCBI Taxonomy" id="49319"/>
    <lineage>
        <taxon>Bacteria</taxon>
        <taxon>Bacillati</taxon>
        <taxon>Actinomycetota</taxon>
        <taxon>Rubrobacteria</taxon>
        <taxon>Rubrobacterales</taxon>
        <taxon>Rubrobacteraceae</taxon>
        <taxon>Rubrobacter</taxon>
    </lineage>
</organism>
<evidence type="ECO:0000313" key="9">
    <source>
        <dbReference type="EMBL" id="BBL78310.1"/>
    </source>
</evidence>
<evidence type="ECO:0000259" key="8">
    <source>
        <dbReference type="Pfam" id="PF17768"/>
    </source>
</evidence>
<evidence type="ECO:0000256" key="1">
    <source>
        <dbReference type="ARBA" id="ARBA00005915"/>
    </source>
</evidence>
<feature type="domain" description="RecJ OB" evidence="8">
    <location>
        <begin position="448"/>
        <end position="500"/>
    </location>
</feature>
<dbReference type="Gene3D" id="3.10.310.30">
    <property type="match status" value="1"/>
</dbReference>
<dbReference type="EMBL" id="AP019791">
    <property type="protein sequence ID" value="BBL78310.1"/>
    <property type="molecule type" value="Genomic_DNA"/>
</dbReference>
<dbReference type="Pfam" id="PF17768">
    <property type="entry name" value="RecJ_OB"/>
    <property type="match status" value="1"/>
</dbReference>
<protein>
    <recommendedName>
        <fullName evidence="2">Single-stranded-DNA-specific exonuclease RecJ</fullName>
    </recommendedName>
</protein>
<feature type="domain" description="DDH" evidence="6">
    <location>
        <begin position="70"/>
        <end position="219"/>
    </location>
</feature>
<dbReference type="InterPro" id="IPR051673">
    <property type="entry name" value="SSDNA_exonuclease_RecJ"/>
</dbReference>
<evidence type="ECO:0000313" key="10">
    <source>
        <dbReference type="Proteomes" id="UP000318065"/>
    </source>
</evidence>
<accession>A0A510HEE5</accession>
<keyword evidence="3" id="KW-0540">Nuclease</keyword>
<feature type="domain" description="DHHA1" evidence="7">
    <location>
        <begin position="350"/>
        <end position="432"/>
    </location>
</feature>
<proteinExistence type="inferred from homology"/>
<dbReference type="InterPro" id="IPR003156">
    <property type="entry name" value="DHHA1_dom"/>
</dbReference>
<dbReference type="RefSeq" id="WP_143526469.1">
    <property type="nucleotide sequence ID" value="NZ_AP019791.1"/>
</dbReference>
<comment type="similarity">
    <text evidence="1">Belongs to the RecJ family.</text>
</comment>
<dbReference type="Pfam" id="PF01368">
    <property type="entry name" value="DHH"/>
    <property type="match status" value="1"/>
</dbReference>
<evidence type="ECO:0000259" key="7">
    <source>
        <dbReference type="Pfam" id="PF02272"/>
    </source>
</evidence>
<name>A0A510HEE5_9ACTN</name>
<dbReference type="SUPFAM" id="SSF64182">
    <property type="entry name" value="DHH phosphoesterases"/>
    <property type="match status" value="1"/>
</dbReference>
<dbReference type="InterPro" id="IPR038763">
    <property type="entry name" value="DHH_sf"/>
</dbReference>
<dbReference type="PANTHER" id="PTHR30255">
    <property type="entry name" value="SINGLE-STRANDED-DNA-SPECIFIC EXONUCLEASE RECJ"/>
    <property type="match status" value="1"/>
</dbReference>
<dbReference type="PANTHER" id="PTHR30255:SF2">
    <property type="entry name" value="SINGLE-STRANDED-DNA-SPECIFIC EXONUCLEASE RECJ"/>
    <property type="match status" value="1"/>
</dbReference>
<dbReference type="Pfam" id="PF02272">
    <property type="entry name" value="DHHA1"/>
    <property type="match status" value="1"/>
</dbReference>
<keyword evidence="10" id="KW-1185">Reference proteome</keyword>
<dbReference type="InterPro" id="IPR041122">
    <property type="entry name" value="RecJ_OB"/>
</dbReference>
<sequence>MEPDGDLVARLVRAAGVDELCARVLANRGVLPENAAGFLRPNLGSVSPPEEDPWRVAARRIREAIRRGERIGIFGDYDTDGITSAAVLYLALSRYTQDLCVRLPVRQVGYGLLEPYVRDLFADGVRLLVTADCGVSNRSEVELAASLGMDVIVTDHHIPPQDLPEAAVAVLDPKVWDPEDPLAGVGVAWKLAWAVARELEGSEARRWLGELLDLVSVGTVVDIAPLVGDNRVLTSTGLRYLNQTLSGRRARPGLEALVRVAGLRNGVDEEDLGWRIGPRINSIGRLKDPGPALELLLTSDRREALRIASLLNQLNAERQRRTERATARALLEVDPEQDFKVVVTDEIGGLAGLIAGRVASATGRPAAVLGRRADGSYGGSARAGETEVDLYGALLEARDLLGEWGGHRKAAGLTVTPGNLEAFTERVNAAVRRQRAADPEVFEPAVEVDAEVALEMVNDGLLEWHERLAPFGSGNYRPVFAAGGLRIERSRQLWEGMNLLTLRGGLRARLACDPEGLPEGSFDAVFTVYRSRYTGVAEMEIVDWRR</sequence>
<reference evidence="9" key="1">
    <citation type="journal article" date="2019" name="Microbiol. Resour. Announc.">
        <title>Complete Genome Sequence of Rubrobacter xylanophilus Strain AA3-22, Isolated from Arima Onsen in Japan.</title>
        <authorList>
            <person name="Tomariguchi N."/>
            <person name="Miyazaki K."/>
        </authorList>
    </citation>
    <scope>NUCLEOTIDE SEQUENCE [LARGE SCALE GENOMIC DNA]</scope>
    <source>
        <strain evidence="9">AA3-22</strain>
    </source>
</reference>
<dbReference type="Proteomes" id="UP000318065">
    <property type="component" value="Chromosome"/>
</dbReference>
<dbReference type="InterPro" id="IPR001667">
    <property type="entry name" value="DDH_dom"/>
</dbReference>
<dbReference type="AlphaFoldDB" id="A0A510HEE5"/>
<keyword evidence="4" id="KW-0378">Hydrolase</keyword>
<dbReference type="Gene3D" id="3.90.1640.30">
    <property type="match status" value="1"/>
</dbReference>
<evidence type="ECO:0000256" key="2">
    <source>
        <dbReference type="ARBA" id="ARBA00019841"/>
    </source>
</evidence>
<gene>
    <name evidence="9" type="primary">recJ</name>
    <name evidence="9" type="ORF">RxyAA322_01640</name>
</gene>
<dbReference type="GO" id="GO:0004527">
    <property type="term" value="F:exonuclease activity"/>
    <property type="evidence" value="ECO:0007669"/>
    <property type="project" value="UniProtKB-KW"/>
</dbReference>
<evidence type="ECO:0000256" key="3">
    <source>
        <dbReference type="ARBA" id="ARBA00022722"/>
    </source>
</evidence>